<feature type="compositionally biased region" description="Basic and acidic residues" evidence="2">
    <location>
        <begin position="328"/>
        <end position="367"/>
    </location>
</feature>
<dbReference type="GeneID" id="39752368"/>
<evidence type="ECO:0000256" key="1">
    <source>
        <dbReference type="SAM" id="Coils"/>
    </source>
</evidence>
<dbReference type="RefSeq" id="WP_039505232.1">
    <property type="nucleotide sequence ID" value="NZ_CP038592.1"/>
</dbReference>
<evidence type="ECO:0000313" key="5">
    <source>
        <dbReference type="Proteomes" id="UP000295223"/>
    </source>
</evidence>
<organism evidence="4 5">
    <name type="scientific">Salmonella senftenberg</name>
    <dbReference type="NCBI Taxonomy" id="28150"/>
    <lineage>
        <taxon>Bacteria</taxon>
        <taxon>Pseudomonadati</taxon>
        <taxon>Pseudomonadota</taxon>
        <taxon>Gammaproteobacteria</taxon>
        <taxon>Enterobacterales</taxon>
        <taxon>Enterobacteriaceae</taxon>
        <taxon>Salmonella</taxon>
    </lineage>
</organism>
<evidence type="ECO:0000259" key="3">
    <source>
        <dbReference type="Pfam" id="PF18821"/>
    </source>
</evidence>
<dbReference type="AlphaFoldDB" id="A0A4P7LZX0"/>
<dbReference type="Proteomes" id="UP000295223">
    <property type="component" value="Plasmid pSA20130280.1"/>
</dbReference>
<geneLocation type="plasmid" evidence="5">
    <name>psa20130280.1</name>
</geneLocation>
<evidence type="ECO:0000256" key="2">
    <source>
        <dbReference type="SAM" id="MobiDB-lite"/>
    </source>
</evidence>
<proteinExistence type="predicted"/>
<protein>
    <recommendedName>
        <fullName evidence="3">Large polyvalent protein-associated domain-containing protein</fullName>
    </recommendedName>
</protein>
<sequence>MGFGTNEALNAEKEQNTEHFNTQQLEKTYADAVNNVIKLRRDLKGYEETNNQEAIDQTNEQIAELKNIQNTTYNALGYVPQFDDLENEEEAIPDELKVFAQQKDNKSLTAAVVSPANDEPATPAPVQQPTSAEPTEEELFPVEPKDNGFTDKAPVAAMTVANDDPEPAVKDTTEQDILELEELHNANKGQSFNSKTRFLDDEDYHRLFDNVGRIGRSLDGQKRIVYFKDNTQLLERTDSIVVMARNQIDSARRLVLVAKEKGWNTVTFQGNSSFLENAYLQAVQNGVGVKPLSEEQRQFYKEVHEKFKLDELGINFLGKKSLKELEDEKKEKELAKVSNAEPEKKPEIKQQKEPETPKPENKPDENKPRRKFKR</sequence>
<feature type="coiled-coil region" evidence="1">
    <location>
        <begin position="22"/>
        <end position="71"/>
    </location>
</feature>
<evidence type="ECO:0000313" key="4">
    <source>
        <dbReference type="EMBL" id="QBY65750.1"/>
    </source>
</evidence>
<dbReference type="EMBL" id="CP038594">
    <property type="protein sequence ID" value="QBY65750.1"/>
    <property type="molecule type" value="Genomic_DNA"/>
</dbReference>
<keyword evidence="4" id="KW-0614">Plasmid</keyword>
<name>A0A4P7LZX0_SALSE</name>
<gene>
    <name evidence="4" type="ORF">E5F22_24110</name>
</gene>
<feature type="region of interest" description="Disordered" evidence="2">
    <location>
        <begin position="1"/>
        <end position="22"/>
    </location>
</feature>
<feature type="domain" description="Large polyvalent protein-associated" evidence="3">
    <location>
        <begin position="222"/>
        <end position="297"/>
    </location>
</feature>
<feature type="region of interest" description="Disordered" evidence="2">
    <location>
        <begin position="114"/>
        <end position="150"/>
    </location>
</feature>
<dbReference type="Pfam" id="PF18821">
    <property type="entry name" value="LPD7"/>
    <property type="match status" value="1"/>
</dbReference>
<dbReference type="InterPro" id="IPR040677">
    <property type="entry name" value="LPD7"/>
</dbReference>
<keyword evidence="1" id="KW-0175">Coiled coil</keyword>
<reference evidence="4 5" key="1">
    <citation type="submission" date="2019-04" db="EMBL/GenBank/DDBJ databases">
        <title>Development of a multi-locus typing scheme for an Enterobacteriaceae linear plasmid that mediates inter-species transfer of flagella.</title>
        <authorList>
            <person name="Robertson J."/>
            <person name="Lin J."/>
            <person name="Wren-Hedegus A."/>
            <person name="Arya G."/>
            <person name="Carrillo C."/>
            <person name="Nash J.H.E."/>
        </authorList>
    </citation>
    <scope>NUCLEOTIDE SEQUENCE [LARGE SCALE GENOMIC DNA]</scope>
    <source>
        <strain evidence="4 5">SA20130280</strain>
        <plasmid evidence="5">psa20130280.1</plasmid>
    </source>
</reference>
<feature type="region of interest" description="Disordered" evidence="2">
    <location>
        <begin position="328"/>
        <end position="374"/>
    </location>
</feature>
<accession>A0A4P7LZX0</accession>